<sequence>MSVGISREMPSPLPEIWSSDEWMDSVRALAVDREGLDRAVLEDNRKRCGQAHQAVVSARRLCRKMREYSAFGKCSGSDCAINGSKLPGCQLSPSFFLRRQIGTSFI</sequence>
<gene>
    <name evidence="1" type="primary">Necator_chrII.g8412</name>
    <name evidence="1" type="ORF">RB195_020618</name>
</gene>
<organism evidence="1 2">
    <name type="scientific">Necator americanus</name>
    <name type="common">Human hookworm</name>
    <dbReference type="NCBI Taxonomy" id="51031"/>
    <lineage>
        <taxon>Eukaryota</taxon>
        <taxon>Metazoa</taxon>
        <taxon>Ecdysozoa</taxon>
        <taxon>Nematoda</taxon>
        <taxon>Chromadorea</taxon>
        <taxon>Rhabditida</taxon>
        <taxon>Rhabditina</taxon>
        <taxon>Rhabditomorpha</taxon>
        <taxon>Strongyloidea</taxon>
        <taxon>Ancylostomatidae</taxon>
        <taxon>Bunostominae</taxon>
        <taxon>Necator</taxon>
    </lineage>
</organism>
<evidence type="ECO:0000313" key="2">
    <source>
        <dbReference type="Proteomes" id="UP001303046"/>
    </source>
</evidence>
<protein>
    <submittedName>
        <fullName evidence="1">Uncharacterized protein</fullName>
    </submittedName>
</protein>
<name>A0ABR1CJY8_NECAM</name>
<dbReference type="Proteomes" id="UP001303046">
    <property type="component" value="Unassembled WGS sequence"/>
</dbReference>
<dbReference type="EMBL" id="JAVFWL010000002">
    <property type="protein sequence ID" value="KAK6738614.1"/>
    <property type="molecule type" value="Genomic_DNA"/>
</dbReference>
<reference evidence="1 2" key="1">
    <citation type="submission" date="2023-08" db="EMBL/GenBank/DDBJ databases">
        <title>A Necator americanus chromosomal reference genome.</title>
        <authorList>
            <person name="Ilik V."/>
            <person name="Petrzelkova K.J."/>
            <person name="Pardy F."/>
            <person name="Fuh T."/>
            <person name="Niatou-Singa F.S."/>
            <person name="Gouil Q."/>
            <person name="Baker L."/>
            <person name="Ritchie M.E."/>
            <person name="Jex A.R."/>
            <person name="Gazzola D."/>
            <person name="Li H."/>
            <person name="Toshio Fujiwara R."/>
            <person name="Zhan B."/>
            <person name="Aroian R.V."/>
            <person name="Pafco B."/>
            <person name="Schwarz E.M."/>
        </authorList>
    </citation>
    <scope>NUCLEOTIDE SEQUENCE [LARGE SCALE GENOMIC DNA]</scope>
    <source>
        <strain evidence="1 2">Aroian</strain>
        <tissue evidence="1">Whole animal</tissue>
    </source>
</reference>
<proteinExistence type="predicted"/>
<comment type="caution">
    <text evidence="1">The sequence shown here is derived from an EMBL/GenBank/DDBJ whole genome shotgun (WGS) entry which is preliminary data.</text>
</comment>
<evidence type="ECO:0000313" key="1">
    <source>
        <dbReference type="EMBL" id="KAK6738614.1"/>
    </source>
</evidence>
<accession>A0ABR1CJY8</accession>
<keyword evidence="2" id="KW-1185">Reference proteome</keyword>